<dbReference type="EMBL" id="CCFA01002850">
    <property type="protein sequence ID" value="CDW98115.1"/>
    <property type="molecule type" value="Genomic_DNA"/>
</dbReference>
<dbReference type="Proteomes" id="UP000242770">
    <property type="component" value="Unassembled WGS sequence"/>
</dbReference>
<dbReference type="Pfam" id="PF07662">
    <property type="entry name" value="Nucleos_tra2_C"/>
    <property type="match status" value="1"/>
</dbReference>
<feature type="transmembrane region" description="Helical" evidence="8">
    <location>
        <begin position="192"/>
        <end position="209"/>
    </location>
</feature>
<name>A0A0F7SB65_9BASI</name>
<evidence type="ECO:0000256" key="8">
    <source>
        <dbReference type="SAM" id="Phobius"/>
    </source>
</evidence>
<dbReference type="OrthoDB" id="6075923at2759"/>
<evidence type="ECO:0000313" key="12">
    <source>
        <dbReference type="EMBL" id="CDS82279.1"/>
    </source>
</evidence>
<keyword evidence="6 8" id="KW-0472">Membrane</keyword>
<reference evidence="12" key="1">
    <citation type="submission" date="2014-06" db="EMBL/GenBank/DDBJ databases">
        <authorList>
            <person name="Ju J."/>
            <person name="Zhang J."/>
        </authorList>
    </citation>
    <scope>NUCLEOTIDE SEQUENCE</scope>
    <source>
        <strain evidence="12">SscI8</strain>
    </source>
</reference>
<feature type="transmembrane region" description="Helical" evidence="8">
    <location>
        <begin position="435"/>
        <end position="457"/>
    </location>
</feature>
<feature type="transmembrane region" description="Helical" evidence="8">
    <location>
        <begin position="536"/>
        <end position="558"/>
    </location>
</feature>
<evidence type="ECO:0000259" key="11">
    <source>
        <dbReference type="Pfam" id="PF07670"/>
    </source>
</evidence>
<evidence type="ECO:0000256" key="3">
    <source>
        <dbReference type="ARBA" id="ARBA00022475"/>
    </source>
</evidence>
<keyword evidence="5 8" id="KW-1133">Transmembrane helix</keyword>
<keyword evidence="14" id="KW-1185">Reference proteome</keyword>
<feature type="domain" description="Concentrative nucleoside transporter C-terminal" evidence="10">
    <location>
        <begin position="380"/>
        <end position="588"/>
    </location>
</feature>
<accession>A0A0F7SB65</accession>
<proteinExistence type="inferred from homology"/>
<gene>
    <name evidence="13" type="primary">SSCI47750.1</name>
    <name evidence="12" type="ORF">SPSC_03098</name>
</gene>
<evidence type="ECO:0000313" key="13">
    <source>
        <dbReference type="EMBL" id="CDW98115.1"/>
    </source>
</evidence>
<feature type="transmembrane region" description="Helical" evidence="8">
    <location>
        <begin position="274"/>
        <end position="298"/>
    </location>
</feature>
<dbReference type="PANTHER" id="PTHR10590:SF4">
    <property type="entry name" value="SOLUTE CARRIER FAMILY 28 MEMBER 3"/>
    <property type="match status" value="1"/>
</dbReference>
<evidence type="ECO:0000259" key="9">
    <source>
        <dbReference type="Pfam" id="PF01773"/>
    </source>
</evidence>
<dbReference type="InterPro" id="IPR011642">
    <property type="entry name" value="Gate_dom"/>
</dbReference>
<feature type="domain" description="Nucleoside transporter/FeoB GTPase Gate" evidence="11">
    <location>
        <begin position="280"/>
        <end position="375"/>
    </location>
</feature>
<feature type="region of interest" description="Disordered" evidence="7">
    <location>
        <begin position="1"/>
        <end position="70"/>
    </location>
</feature>
<evidence type="ECO:0000256" key="6">
    <source>
        <dbReference type="ARBA" id="ARBA00023136"/>
    </source>
</evidence>
<reference evidence="13" key="3">
    <citation type="submission" date="2014-06" db="EMBL/GenBank/DDBJ databases">
        <authorList>
            <person name="Berkman J.Paul."/>
        </authorList>
    </citation>
    <scope>NUCLEOTIDE SEQUENCE [LARGE SCALE GENOMIC DNA]</scope>
</reference>
<keyword evidence="3" id="KW-1003">Cell membrane</keyword>
<feature type="transmembrane region" description="Helical" evidence="8">
    <location>
        <begin position="564"/>
        <end position="590"/>
    </location>
</feature>
<organism evidence="13 14">
    <name type="scientific">Sporisorium scitamineum</name>
    <dbReference type="NCBI Taxonomy" id="49012"/>
    <lineage>
        <taxon>Eukaryota</taxon>
        <taxon>Fungi</taxon>
        <taxon>Dikarya</taxon>
        <taxon>Basidiomycota</taxon>
        <taxon>Ustilaginomycotina</taxon>
        <taxon>Ustilaginomycetes</taxon>
        <taxon>Ustilaginales</taxon>
        <taxon>Ustilaginaceae</taxon>
        <taxon>Sporisorium</taxon>
    </lineage>
</organism>
<feature type="domain" description="Concentrative nucleoside transporter N-terminal" evidence="9">
    <location>
        <begin position="196"/>
        <end position="269"/>
    </location>
</feature>
<dbReference type="InterPro" id="IPR011657">
    <property type="entry name" value="CNT_C_dom"/>
</dbReference>
<protein>
    <submittedName>
        <fullName evidence="12">Related to Sodium/nucleoside cotransporter</fullName>
    </submittedName>
</protein>
<feature type="transmembrane region" description="Helical" evidence="8">
    <location>
        <begin position="463"/>
        <end position="484"/>
    </location>
</feature>
<feature type="transmembrane region" description="Helical" evidence="8">
    <location>
        <begin position="352"/>
        <end position="372"/>
    </location>
</feature>
<dbReference type="Pfam" id="PF01773">
    <property type="entry name" value="Nucleos_tra2_N"/>
    <property type="match status" value="1"/>
</dbReference>
<feature type="transmembrane region" description="Helical" evidence="8">
    <location>
        <begin position="215"/>
        <end position="235"/>
    </location>
</feature>
<comment type="similarity">
    <text evidence="2">Belongs to the concentrative nucleoside transporter (CNT) (TC 2.A.41) family.</text>
</comment>
<evidence type="ECO:0000256" key="7">
    <source>
        <dbReference type="SAM" id="MobiDB-lite"/>
    </source>
</evidence>
<dbReference type="GO" id="GO:0005886">
    <property type="term" value="C:plasma membrane"/>
    <property type="evidence" value="ECO:0007669"/>
    <property type="project" value="UniProtKB-SubCell"/>
</dbReference>
<feature type="compositionally biased region" description="Basic and acidic residues" evidence="7">
    <location>
        <begin position="28"/>
        <end position="48"/>
    </location>
</feature>
<dbReference type="GO" id="GO:0005337">
    <property type="term" value="F:nucleoside transmembrane transporter activity"/>
    <property type="evidence" value="ECO:0007669"/>
    <property type="project" value="InterPro"/>
</dbReference>
<reference evidence="14" key="2">
    <citation type="submission" date="2014-06" db="EMBL/GenBank/DDBJ databases">
        <authorList>
            <person name="Berkman P.J."/>
        </authorList>
    </citation>
    <scope>NUCLEOTIDE SEQUENCE [LARGE SCALE GENOMIC DNA]</scope>
</reference>
<feature type="transmembrane region" description="Helical" evidence="8">
    <location>
        <begin position="247"/>
        <end position="268"/>
    </location>
</feature>
<dbReference type="EMBL" id="LK056665">
    <property type="protein sequence ID" value="CDS82279.1"/>
    <property type="molecule type" value="Genomic_DNA"/>
</dbReference>
<comment type="subcellular location">
    <subcellularLocation>
        <location evidence="1">Cell membrane</location>
        <topology evidence="1">Multi-pass membrane protein</topology>
    </subcellularLocation>
</comment>
<dbReference type="STRING" id="49012.A0A0F7SB65"/>
<feature type="transmembrane region" description="Helical" evidence="8">
    <location>
        <begin position="80"/>
        <end position="98"/>
    </location>
</feature>
<feature type="transmembrane region" description="Helical" evidence="8">
    <location>
        <begin position="159"/>
        <end position="180"/>
    </location>
</feature>
<dbReference type="Pfam" id="PF07670">
    <property type="entry name" value="Gate"/>
    <property type="match status" value="1"/>
</dbReference>
<dbReference type="GO" id="GO:0015293">
    <property type="term" value="F:symporter activity"/>
    <property type="evidence" value="ECO:0007669"/>
    <property type="project" value="TreeGrafter"/>
</dbReference>
<evidence type="ECO:0000256" key="5">
    <source>
        <dbReference type="ARBA" id="ARBA00022989"/>
    </source>
</evidence>
<feature type="transmembrane region" description="Helical" evidence="8">
    <location>
        <begin position="310"/>
        <end position="332"/>
    </location>
</feature>
<evidence type="ECO:0000256" key="2">
    <source>
        <dbReference type="ARBA" id="ARBA00009033"/>
    </source>
</evidence>
<feature type="transmembrane region" description="Helical" evidence="8">
    <location>
        <begin position="110"/>
        <end position="127"/>
    </location>
</feature>
<evidence type="ECO:0000256" key="4">
    <source>
        <dbReference type="ARBA" id="ARBA00022692"/>
    </source>
</evidence>
<dbReference type="PANTHER" id="PTHR10590">
    <property type="entry name" value="SODIUM/NUCLEOSIDE COTRANSPORTER"/>
    <property type="match status" value="1"/>
</dbReference>
<dbReference type="InterPro" id="IPR008276">
    <property type="entry name" value="C_nuclsd_transpt"/>
</dbReference>
<keyword evidence="4 8" id="KW-0812">Transmembrane</keyword>
<evidence type="ECO:0000256" key="1">
    <source>
        <dbReference type="ARBA" id="ARBA00004651"/>
    </source>
</evidence>
<evidence type="ECO:0000313" key="14">
    <source>
        <dbReference type="Proteomes" id="UP000242770"/>
    </source>
</evidence>
<sequence length="594" mass="64269">MSAEATHSPQLAKDAPIEEHAAAASTGSHHDATDDKLAYSSSDRDLESSGRPPVEAIEPHPQGEPGRASKLWHSIRTHKATRIIFDMALICLILAWWLPGIIRQETRHRWVITTIWSWFFILLVLFHNDRYISKAPFANAIEAVWTRCASGPWSKVPHYGQIAIGWVALLALYFGSAFGIKEVPESRYGDRARSLFGLFLINCFFYAISTRRSAIKLQPVITGLGLQVIIGLLVFKTGAFFSLAKWLAFAAADLLAQGQVGGAAFFWGDLAGQHYFFIDTLSSIIFFVALVVFLSYLGVMSWAIRKFAWLFFKLMGISGAEAVVAAASPFIGQGENAVLVQSFLDLMTNAELFQVLTSGFATIAGSVFLAYVQMGVSPTHLITAAVMSIPASIAASKMVVPETETPITAGSINIEINEKSDAVDPLHAFSNGAWLGVRVAALIFCNVLCIVSLLYAVNGLLTYIGHFWTINHLTLTLILGYILYPFAWCMGVPKKDLLTVSQLLATKIVANEFVAYSELKLIKSTLEGRSILISNFMLAGFGNIGSLGINIGVLSGLAPSRGGAIARLAPLSLITGILVTCSSACIAGVLGKNE</sequence>
<dbReference type="AlphaFoldDB" id="A0A0F7SB65"/>
<evidence type="ECO:0000259" key="10">
    <source>
        <dbReference type="Pfam" id="PF07662"/>
    </source>
</evidence>
<dbReference type="InterPro" id="IPR002668">
    <property type="entry name" value="CNT_N_dom"/>
</dbReference>